<dbReference type="Proteomes" id="UP001607303">
    <property type="component" value="Unassembled WGS sequence"/>
</dbReference>
<proteinExistence type="predicted"/>
<feature type="compositionally biased region" description="Low complexity" evidence="1">
    <location>
        <begin position="61"/>
        <end position="74"/>
    </location>
</feature>
<keyword evidence="3" id="KW-1185">Reference proteome</keyword>
<evidence type="ECO:0000313" key="3">
    <source>
        <dbReference type="Proteomes" id="UP001607303"/>
    </source>
</evidence>
<dbReference type="EMBL" id="JAYRBN010000100">
    <property type="protein sequence ID" value="KAL2728406.1"/>
    <property type="molecule type" value="Genomic_DNA"/>
</dbReference>
<evidence type="ECO:0000256" key="1">
    <source>
        <dbReference type="SAM" id="MobiDB-lite"/>
    </source>
</evidence>
<organism evidence="2 3">
    <name type="scientific">Vespula maculifrons</name>
    <name type="common">Eastern yellow jacket</name>
    <name type="synonym">Wasp</name>
    <dbReference type="NCBI Taxonomy" id="7453"/>
    <lineage>
        <taxon>Eukaryota</taxon>
        <taxon>Metazoa</taxon>
        <taxon>Ecdysozoa</taxon>
        <taxon>Arthropoda</taxon>
        <taxon>Hexapoda</taxon>
        <taxon>Insecta</taxon>
        <taxon>Pterygota</taxon>
        <taxon>Neoptera</taxon>
        <taxon>Endopterygota</taxon>
        <taxon>Hymenoptera</taxon>
        <taxon>Apocrita</taxon>
        <taxon>Aculeata</taxon>
        <taxon>Vespoidea</taxon>
        <taxon>Vespidae</taxon>
        <taxon>Vespinae</taxon>
        <taxon>Vespula</taxon>
    </lineage>
</organism>
<gene>
    <name evidence="2" type="ORF">V1477_017682</name>
</gene>
<dbReference type="AlphaFoldDB" id="A0ABD2B6R3"/>
<feature type="region of interest" description="Disordered" evidence="1">
    <location>
        <begin position="120"/>
        <end position="142"/>
    </location>
</feature>
<name>A0ABD2B6R3_VESMC</name>
<feature type="compositionally biased region" description="Basic and acidic residues" evidence="1">
    <location>
        <begin position="122"/>
        <end position="142"/>
    </location>
</feature>
<feature type="region of interest" description="Disordered" evidence="1">
    <location>
        <begin position="61"/>
        <end position="103"/>
    </location>
</feature>
<accession>A0ABD2B6R3</accession>
<feature type="compositionally biased region" description="Basic and acidic residues" evidence="1">
    <location>
        <begin position="85"/>
        <end position="100"/>
    </location>
</feature>
<evidence type="ECO:0000313" key="2">
    <source>
        <dbReference type="EMBL" id="KAL2728406.1"/>
    </source>
</evidence>
<sequence length="332" mass="37681">MEMSCMQRRAVRTIAARKLRHESGAKRQKLLKGKSIGSLSSPPFRIRPSLRIPFPSNSRSSVFFHPSGSPPSSSECPHHQRKKVVGREAKRSEEKRREEETAATLQEIPTLRPWYNYQQQQGDKEGRVEEGRDLRGSGAKKEGGRVEMTVRLNEVRHSSYFVSCDARRLGYIYSSNGTTHSDPNEIKWLRLSFWAEPQQKQVKYGRRLERADRRVIETYTKAEYKRNRGTVNKAGVRESHRFHGRAKYRYLRGGGSAVCALFPTKWNSCIRSVGPSVSENKLDGNEYGATLKASRLLLSVRITMSDLFGRLNSGAAGNNVGRAGNMEIAEHR</sequence>
<reference evidence="2 3" key="1">
    <citation type="journal article" date="2024" name="Ann. Entomol. Soc. Am.">
        <title>Genomic analyses of the southern and eastern yellowjacket wasps (Hymenoptera: Vespidae) reveal evolutionary signatures of social life.</title>
        <authorList>
            <person name="Catto M.A."/>
            <person name="Caine P.B."/>
            <person name="Orr S.E."/>
            <person name="Hunt B.G."/>
            <person name="Goodisman M.A.D."/>
        </authorList>
    </citation>
    <scope>NUCLEOTIDE SEQUENCE [LARGE SCALE GENOMIC DNA]</scope>
    <source>
        <strain evidence="2">232</strain>
        <tissue evidence="2">Head and thorax</tissue>
    </source>
</reference>
<protein>
    <submittedName>
        <fullName evidence="2">Uncharacterized protein</fullName>
    </submittedName>
</protein>
<comment type="caution">
    <text evidence="2">The sequence shown here is derived from an EMBL/GenBank/DDBJ whole genome shotgun (WGS) entry which is preliminary data.</text>
</comment>